<keyword evidence="1" id="KW-1133">Transmembrane helix</keyword>
<keyword evidence="4" id="KW-1185">Reference proteome</keyword>
<evidence type="ECO:0000313" key="4">
    <source>
        <dbReference type="Proteomes" id="UP000292235"/>
    </source>
</evidence>
<protein>
    <submittedName>
        <fullName evidence="3">SPW repeat protein</fullName>
    </submittedName>
</protein>
<feature type="transmembrane region" description="Helical" evidence="1">
    <location>
        <begin position="90"/>
        <end position="110"/>
    </location>
</feature>
<organism evidence="3 4">
    <name type="scientific">Streptomonospora litoralis</name>
    <dbReference type="NCBI Taxonomy" id="2498135"/>
    <lineage>
        <taxon>Bacteria</taxon>
        <taxon>Bacillati</taxon>
        <taxon>Actinomycetota</taxon>
        <taxon>Actinomycetes</taxon>
        <taxon>Streptosporangiales</taxon>
        <taxon>Nocardiopsidaceae</taxon>
        <taxon>Streptomonospora</taxon>
    </lineage>
</organism>
<dbReference type="Pfam" id="PF03779">
    <property type="entry name" value="SPW"/>
    <property type="match status" value="1"/>
</dbReference>
<proteinExistence type="predicted"/>
<sequence>MAESTRSNIEQHPDIMALRARSEAAMANPGAQAAEGVGLLTGLYIAASPWIVGFSANTPLAISNLIVGLAFMFMLVGFGSAFERTHGMSWAAVGIGVWTIVAPWVVAGPAAVGGTILSNVIAGGVGILMALAITGIGMAKTKR</sequence>
<evidence type="ECO:0000313" key="3">
    <source>
        <dbReference type="EMBL" id="QBI54448.1"/>
    </source>
</evidence>
<feature type="domain" description="SPW repeat-containing integral membrane" evidence="2">
    <location>
        <begin position="35"/>
        <end position="131"/>
    </location>
</feature>
<dbReference type="Proteomes" id="UP000292235">
    <property type="component" value="Chromosome"/>
</dbReference>
<evidence type="ECO:0000256" key="1">
    <source>
        <dbReference type="SAM" id="Phobius"/>
    </source>
</evidence>
<dbReference type="EMBL" id="CP036455">
    <property type="protein sequence ID" value="QBI54448.1"/>
    <property type="molecule type" value="Genomic_DNA"/>
</dbReference>
<dbReference type="InterPro" id="IPR005530">
    <property type="entry name" value="SPW"/>
</dbReference>
<dbReference type="KEGG" id="strr:EKD16_13330"/>
<feature type="transmembrane region" description="Helical" evidence="1">
    <location>
        <begin position="116"/>
        <end position="139"/>
    </location>
</feature>
<dbReference type="OrthoDB" id="3638638at2"/>
<dbReference type="RefSeq" id="WP_131098627.1">
    <property type="nucleotide sequence ID" value="NZ_CP036455.1"/>
</dbReference>
<accession>A0A4P6Q1I8</accession>
<keyword evidence="1" id="KW-0812">Transmembrane</keyword>
<reference evidence="3 4" key="1">
    <citation type="submission" date="2019-02" db="EMBL/GenBank/DDBJ databases">
        <authorList>
            <person name="Khodamoradi S."/>
            <person name="Hahnke R.L."/>
            <person name="Kaempfer P."/>
            <person name="Schumann P."/>
            <person name="Rohde M."/>
            <person name="Steinert M."/>
            <person name="Luzhetskyy A."/>
            <person name="Wink J."/>
            <person name="Ruckert C."/>
        </authorList>
    </citation>
    <scope>NUCLEOTIDE SEQUENCE [LARGE SCALE GENOMIC DNA]</scope>
    <source>
        <strain evidence="3 4">M2</strain>
    </source>
</reference>
<gene>
    <name evidence="3" type="ORF">EKD16_13330</name>
</gene>
<name>A0A4P6Q1I8_9ACTN</name>
<dbReference type="AlphaFoldDB" id="A0A4P6Q1I8"/>
<keyword evidence="1" id="KW-0472">Membrane</keyword>
<feature type="transmembrane region" description="Helical" evidence="1">
    <location>
        <begin position="60"/>
        <end position="78"/>
    </location>
</feature>
<evidence type="ECO:0000259" key="2">
    <source>
        <dbReference type="Pfam" id="PF03779"/>
    </source>
</evidence>